<keyword evidence="1" id="KW-0732">Signal</keyword>
<dbReference type="Proteomes" id="UP000478052">
    <property type="component" value="Unassembled WGS sequence"/>
</dbReference>
<keyword evidence="3" id="KW-1185">Reference proteome</keyword>
<accession>A0A6G0WZS4</accession>
<organism evidence="2 3">
    <name type="scientific">Aphis craccivora</name>
    <name type="common">Cowpea aphid</name>
    <dbReference type="NCBI Taxonomy" id="307492"/>
    <lineage>
        <taxon>Eukaryota</taxon>
        <taxon>Metazoa</taxon>
        <taxon>Ecdysozoa</taxon>
        <taxon>Arthropoda</taxon>
        <taxon>Hexapoda</taxon>
        <taxon>Insecta</taxon>
        <taxon>Pterygota</taxon>
        <taxon>Neoptera</taxon>
        <taxon>Paraneoptera</taxon>
        <taxon>Hemiptera</taxon>
        <taxon>Sternorrhyncha</taxon>
        <taxon>Aphidomorpha</taxon>
        <taxon>Aphidoidea</taxon>
        <taxon>Aphididae</taxon>
        <taxon>Aphidini</taxon>
        <taxon>Aphis</taxon>
        <taxon>Aphis</taxon>
    </lineage>
</organism>
<protein>
    <recommendedName>
        <fullName evidence="4">Secreted protein</fullName>
    </recommendedName>
</protein>
<reference evidence="2 3" key="1">
    <citation type="submission" date="2019-08" db="EMBL/GenBank/DDBJ databases">
        <title>Whole genome of Aphis craccivora.</title>
        <authorList>
            <person name="Voronova N.V."/>
            <person name="Shulinski R.S."/>
            <person name="Bandarenka Y.V."/>
            <person name="Zhorov D.G."/>
            <person name="Warner D."/>
        </authorList>
    </citation>
    <scope>NUCLEOTIDE SEQUENCE [LARGE SCALE GENOMIC DNA]</scope>
    <source>
        <strain evidence="2">180601</strain>
        <tissue evidence="2">Whole Body</tissue>
    </source>
</reference>
<dbReference type="AlphaFoldDB" id="A0A6G0WZS4"/>
<gene>
    <name evidence="2" type="ORF">FWK35_00031454</name>
</gene>
<proteinExistence type="predicted"/>
<dbReference type="OrthoDB" id="10508047at2759"/>
<evidence type="ECO:0000256" key="1">
    <source>
        <dbReference type="SAM" id="SignalP"/>
    </source>
</evidence>
<comment type="caution">
    <text evidence="2">The sequence shown here is derived from an EMBL/GenBank/DDBJ whole genome shotgun (WGS) entry which is preliminary data.</text>
</comment>
<name>A0A6G0WZS4_APHCR</name>
<feature type="non-terminal residue" evidence="2">
    <location>
        <position position="112"/>
    </location>
</feature>
<evidence type="ECO:0000313" key="3">
    <source>
        <dbReference type="Proteomes" id="UP000478052"/>
    </source>
</evidence>
<sequence length="112" mass="12950">MMCVFFFFFLCLSPRFGAVKVLRFLKVDPVSDRIVNVVCTLGGQNAGKNQKKNDGKTGIFTQNKFSTKSIFLYGFNSKTNHCKFLKFSPNIYRADVLSIYMSIKNFWMTKKF</sequence>
<evidence type="ECO:0000313" key="2">
    <source>
        <dbReference type="EMBL" id="KAF0733010.1"/>
    </source>
</evidence>
<evidence type="ECO:0008006" key="4">
    <source>
        <dbReference type="Google" id="ProtNLM"/>
    </source>
</evidence>
<feature type="chain" id="PRO_5026089009" description="Secreted protein" evidence="1">
    <location>
        <begin position="19"/>
        <end position="112"/>
    </location>
</feature>
<feature type="signal peptide" evidence="1">
    <location>
        <begin position="1"/>
        <end position="18"/>
    </location>
</feature>
<dbReference type="EMBL" id="VUJU01008275">
    <property type="protein sequence ID" value="KAF0733010.1"/>
    <property type="molecule type" value="Genomic_DNA"/>
</dbReference>